<comment type="similarity">
    <text evidence="2 6">Belongs to the tubulin family.</text>
</comment>
<dbReference type="InterPro" id="IPR008280">
    <property type="entry name" value="Tub_FtsZ_C"/>
</dbReference>
<dbReference type="GO" id="GO:0007017">
    <property type="term" value="P:microtubule-based process"/>
    <property type="evidence" value="ECO:0007669"/>
    <property type="project" value="InterPro"/>
</dbReference>
<evidence type="ECO:0000256" key="4">
    <source>
        <dbReference type="ARBA" id="ARBA00022741"/>
    </source>
</evidence>
<organism evidence="9 10">
    <name type="scientific">Cercopithifilaria johnstoni</name>
    <dbReference type="NCBI Taxonomy" id="2874296"/>
    <lineage>
        <taxon>Eukaryota</taxon>
        <taxon>Metazoa</taxon>
        <taxon>Ecdysozoa</taxon>
        <taxon>Nematoda</taxon>
        <taxon>Chromadorea</taxon>
        <taxon>Rhabditida</taxon>
        <taxon>Spirurina</taxon>
        <taxon>Spiruromorpha</taxon>
        <taxon>Filarioidea</taxon>
        <taxon>Onchocercidae</taxon>
        <taxon>Cercopithifilaria</taxon>
    </lineage>
</organism>
<accession>A0A8J2MAZ8</accession>
<evidence type="ECO:0000259" key="8">
    <source>
        <dbReference type="SMART" id="SM00865"/>
    </source>
</evidence>
<dbReference type="PRINTS" id="PR01161">
    <property type="entry name" value="TUBULIN"/>
</dbReference>
<comment type="cofactor">
    <cofactor evidence="1">
        <name>Mg(2+)</name>
        <dbReference type="ChEBI" id="CHEBI:18420"/>
    </cofactor>
</comment>
<dbReference type="InterPro" id="IPR036525">
    <property type="entry name" value="Tubulin/FtsZ_GTPase_sf"/>
</dbReference>
<comment type="subunit">
    <text evidence="6">Dimer of alpha and beta chains. A typical microtubule is a hollow water-filled tube with an outer diameter of 25 nm and an inner diameter of 15 nM. Alpha-beta heterodimers associate head-to-tail to form protofilaments running lengthwise along the microtubule wall with the beta-tubulin subunit facing the microtubule plus end conferring a structural polarity. Microtubules usually have 13 protofilaments but different protofilament numbers can be found in some organisms and specialized cells.</text>
</comment>
<sequence>MKEVIGIQVGRCGNKIGTKFWDVISEEHGIGPDGTYSGSSGLQLERIGVYFKETKENKYFPRSVVVDLDPDSLNTVLQSTHRSLFRSENFVFGRGSASNCWAKGFYDGGRRYIDRVLEVLRKEAEICDGLQGIDLNHSLGGGTGSGFGALMIAKISEQYPKRFISTFSTFPSVKVLGIVTEPYNVALSLKQLTENVDITYCIDNEALYDIALRLGNGRLNYDDLNHLASMVMSGITSFLRFSGKMDSDLGKLISSMISFPKLHFLVSSFVSLDARNIALSRAEVNELFKQLFHPGNIIATCDTGHGHCLGASAMFRGQVSMDEIESLISSFRNTLSPELLPDNIKLDTCEIPARGTTISGTLVANTTAIREVFARIEGQFETMFRRRAFFHWYTREGMEETEFMEAGDYIRGLISEYIDCEDLLNVGNPYEMIDD</sequence>
<dbReference type="InterPro" id="IPR000217">
    <property type="entry name" value="Tubulin"/>
</dbReference>
<evidence type="ECO:0000256" key="2">
    <source>
        <dbReference type="ARBA" id="ARBA00009636"/>
    </source>
</evidence>
<dbReference type="Proteomes" id="UP000746747">
    <property type="component" value="Unassembled WGS sequence"/>
</dbReference>
<evidence type="ECO:0000256" key="5">
    <source>
        <dbReference type="ARBA" id="ARBA00023134"/>
    </source>
</evidence>
<dbReference type="GO" id="GO:0005525">
    <property type="term" value="F:GTP binding"/>
    <property type="evidence" value="ECO:0007669"/>
    <property type="project" value="UniProtKB-UniRule"/>
</dbReference>
<gene>
    <name evidence="9" type="ORF">CJOHNSTONI_LOCUS8210</name>
</gene>
<evidence type="ECO:0000313" key="9">
    <source>
        <dbReference type="EMBL" id="CAG9538508.1"/>
    </source>
</evidence>
<keyword evidence="3 6" id="KW-0493">Microtubule</keyword>
<protein>
    <recommendedName>
        <fullName evidence="6">Tubulin beta chain</fullName>
    </recommendedName>
</protein>
<evidence type="ECO:0000259" key="7">
    <source>
        <dbReference type="SMART" id="SM00864"/>
    </source>
</evidence>
<dbReference type="Pfam" id="PF00091">
    <property type="entry name" value="Tubulin"/>
    <property type="match status" value="1"/>
</dbReference>
<feature type="domain" description="Tubulin/FtsZ 2-layer sandwich" evidence="8">
    <location>
        <begin position="245"/>
        <end position="378"/>
    </location>
</feature>
<dbReference type="PANTHER" id="PTHR11588">
    <property type="entry name" value="TUBULIN"/>
    <property type="match status" value="1"/>
</dbReference>
<comment type="function">
    <text evidence="6">Tubulin is the major constituent of microtubules, a cylinder consisting of laterally associated linear protofilaments composed of alpha- and beta-tubulin heterodimers. Microtubules grow by the addition of GTP-tubulin dimers to the microtubule end, where a stabilizing cap forms. Below the cap, tubulin dimers are in GDP-bound state, owing to GTPase activity of alpha-tubulin.</text>
</comment>
<dbReference type="EMBL" id="CAKAEH010001668">
    <property type="protein sequence ID" value="CAG9538508.1"/>
    <property type="molecule type" value="Genomic_DNA"/>
</dbReference>
<dbReference type="InterPro" id="IPR018316">
    <property type="entry name" value="Tubulin/FtsZ_2-layer-sand-dom"/>
</dbReference>
<feature type="domain" description="Tubulin/FtsZ GTPase" evidence="7">
    <location>
        <begin position="47"/>
        <end position="243"/>
    </location>
</feature>
<dbReference type="GO" id="GO:0005874">
    <property type="term" value="C:microtubule"/>
    <property type="evidence" value="ECO:0007669"/>
    <property type="project" value="UniProtKB-KW"/>
</dbReference>
<keyword evidence="5 6" id="KW-0342">GTP-binding</keyword>
<dbReference type="GO" id="GO:0003924">
    <property type="term" value="F:GTPase activity"/>
    <property type="evidence" value="ECO:0007669"/>
    <property type="project" value="InterPro"/>
</dbReference>
<dbReference type="PRINTS" id="PR01163">
    <property type="entry name" value="BETATUBULIN"/>
</dbReference>
<dbReference type="InterPro" id="IPR037103">
    <property type="entry name" value="Tubulin/FtsZ-like_C"/>
</dbReference>
<dbReference type="SUPFAM" id="SSF55307">
    <property type="entry name" value="Tubulin C-terminal domain-like"/>
    <property type="match status" value="1"/>
</dbReference>
<dbReference type="PROSITE" id="PS00227">
    <property type="entry name" value="TUBULIN"/>
    <property type="match status" value="1"/>
</dbReference>
<name>A0A8J2MAZ8_9BILA</name>
<evidence type="ECO:0000256" key="6">
    <source>
        <dbReference type="RuleBase" id="RU000352"/>
    </source>
</evidence>
<dbReference type="Gene3D" id="3.30.1330.20">
    <property type="entry name" value="Tubulin/FtsZ, C-terminal domain"/>
    <property type="match status" value="1"/>
</dbReference>
<comment type="caution">
    <text evidence="9">The sequence shown here is derived from an EMBL/GenBank/DDBJ whole genome shotgun (WGS) entry which is preliminary data.</text>
</comment>
<dbReference type="Gene3D" id="3.40.50.1440">
    <property type="entry name" value="Tubulin/FtsZ, GTPase domain"/>
    <property type="match status" value="1"/>
</dbReference>
<dbReference type="AlphaFoldDB" id="A0A8J2MAZ8"/>
<proteinExistence type="inferred from homology"/>
<dbReference type="GO" id="GO:0005200">
    <property type="term" value="F:structural constituent of cytoskeleton"/>
    <property type="evidence" value="ECO:0007669"/>
    <property type="project" value="InterPro"/>
</dbReference>
<evidence type="ECO:0000256" key="1">
    <source>
        <dbReference type="ARBA" id="ARBA00001946"/>
    </source>
</evidence>
<dbReference type="Pfam" id="PF03953">
    <property type="entry name" value="Tubulin_C"/>
    <property type="match status" value="1"/>
</dbReference>
<dbReference type="SMART" id="SM00865">
    <property type="entry name" value="Tubulin_C"/>
    <property type="match status" value="1"/>
</dbReference>
<keyword evidence="4 6" id="KW-0547">Nucleotide-binding</keyword>
<keyword evidence="10" id="KW-1185">Reference proteome</keyword>
<dbReference type="Gene3D" id="1.10.287.600">
    <property type="entry name" value="Helix hairpin bin"/>
    <property type="match status" value="1"/>
</dbReference>
<dbReference type="SMART" id="SM00864">
    <property type="entry name" value="Tubulin"/>
    <property type="match status" value="1"/>
</dbReference>
<reference evidence="9" key="1">
    <citation type="submission" date="2021-09" db="EMBL/GenBank/DDBJ databases">
        <authorList>
            <consortium name="Pathogen Informatics"/>
        </authorList>
    </citation>
    <scope>NUCLEOTIDE SEQUENCE</scope>
</reference>
<dbReference type="SUPFAM" id="SSF52490">
    <property type="entry name" value="Tubulin nucleotide-binding domain-like"/>
    <property type="match status" value="1"/>
</dbReference>
<dbReference type="OrthoDB" id="5859234at2759"/>
<dbReference type="InterPro" id="IPR003008">
    <property type="entry name" value="Tubulin_FtsZ_GTPase"/>
</dbReference>
<evidence type="ECO:0000256" key="3">
    <source>
        <dbReference type="ARBA" id="ARBA00022701"/>
    </source>
</evidence>
<dbReference type="InterPro" id="IPR002453">
    <property type="entry name" value="Beta_tubulin"/>
</dbReference>
<dbReference type="InterPro" id="IPR023123">
    <property type="entry name" value="Tubulin_C"/>
</dbReference>
<dbReference type="InterPro" id="IPR017975">
    <property type="entry name" value="Tubulin_CS"/>
</dbReference>
<dbReference type="CDD" id="cd02187">
    <property type="entry name" value="beta_tubulin"/>
    <property type="match status" value="1"/>
</dbReference>
<evidence type="ECO:0000313" key="10">
    <source>
        <dbReference type="Proteomes" id="UP000746747"/>
    </source>
</evidence>